<dbReference type="EMBL" id="JACMSC010000006">
    <property type="protein sequence ID" value="KAG6518212.1"/>
    <property type="molecule type" value="Genomic_DNA"/>
</dbReference>
<evidence type="ECO:0000259" key="2">
    <source>
        <dbReference type="Pfam" id="PF18511"/>
    </source>
</evidence>
<dbReference type="GO" id="GO:0005737">
    <property type="term" value="C:cytoplasm"/>
    <property type="evidence" value="ECO:0007669"/>
    <property type="project" value="TreeGrafter"/>
</dbReference>
<dbReference type="InterPro" id="IPR057207">
    <property type="entry name" value="FBXL15_LRR"/>
</dbReference>
<evidence type="ECO:0000256" key="1">
    <source>
        <dbReference type="ARBA" id="ARBA00022786"/>
    </source>
</evidence>
<comment type="caution">
    <text evidence="4">The sequence shown here is derived from an EMBL/GenBank/DDBJ whole genome shotgun (WGS) entry which is preliminary data.</text>
</comment>
<proteinExistence type="predicted"/>
<keyword evidence="1" id="KW-0833">Ubl conjugation pathway</keyword>
<dbReference type="InterPro" id="IPR006553">
    <property type="entry name" value="Leu-rich_rpt_Cys-con_subtyp"/>
</dbReference>
<dbReference type="PANTHER" id="PTHR13382">
    <property type="entry name" value="MITOCHONDRIAL ATP SYNTHASE COUPLING FACTOR B"/>
    <property type="match status" value="1"/>
</dbReference>
<gene>
    <name evidence="4" type="ORF">ZIOFF_021616</name>
</gene>
<dbReference type="Pfam" id="PF25372">
    <property type="entry name" value="DUF7885"/>
    <property type="match status" value="1"/>
</dbReference>
<dbReference type="InterPro" id="IPR001611">
    <property type="entry name" value="Leu-rich_rpt"/>
</dbReference>
<dbReference type="InterPro" id="IPR050648">
    <property type="entry name" value="F-box_LRR-repeat"/>
</dbReference>
<dbReference type="CDD" id="cd22159">
    <property type="entry name" value="F-box_AtTIR1-like"/>
    <property type="match status" value="1"/>
</dbReference>
<evidence type="ECO:0000259" key="3">
    <source>
        <dbReference type="Pfam" id="PF25372"/>
    </source>
</evidence>
<feature type="domain" description="COI1 F-box" evidence="2">
    <location>
        <begin position="5"/>
        <end position="41"/>
    </location>
</feature>
<dbReference type="Pfam" id="PF18511">
    <property type="entry name" value="F-box_5"/>
    <property type="match status" value="1"/>
</dbReference>
<accession>A0A8J5HA20</accession>
<dbReference type="InterPro" id="IPR041567">
    <property type="entry name" value="COI1_F-box"/>
</dbReference>
<organism evidence="4 5">
    <name type="scientific">Zingiber officinale</name>
    <name type="common">Ginger</name>
    <name type="synonym">Amomum zingiber</name>
    <dbReference type="NCBI Taxonomy" id="94328"/>
    <lineage>
        <taxon>Eukaryota</taxon>
        <taxon>Viridiplantae</taxon>
        <taxon>Streptophyta</taxon>
        <taxon>Embryophyta</taxon>
        <taxon>Tracheophyta</taxon>
        <taxon>Spermatophyta</taxon>
        <taxon>Magnoliopsida</taxon>
        <taxon>Liliopsida</taxon>
        <taxon>Zingiberales</taxon>
        <taxon>Zingiberaceae</taxon>
        <taxon>Zingiber</taxon>
    </lineage>
</organism>
<dbReference type="AlphaFoldDB" id="A0A8J5HA20"/>
<protein>
    <submittedName>
        <fullName evidence="4">Uncharacterized protein</fullName>
    </submittedName>
</protein>
<evidence type="ECO:0000313" key="5">
    <source>
        <dbReference type="Proteomes" id="UP000734854"/>
    </source>
</evidence>
<evidence type="ECO:0000313" key="4">
    <source>
        <dbReference type="EMBL" id="KAG6518212.1"/>
    </source>
</evidence>
<feature type="domain" description="F-box/LRR-repeat protein 15-like leucin rich repeat" evidence="3">
    <location>
        <begin position="106"/>
        <end position="212"/>
    </location>
</feature>
<name>A0A8J5HA20_ZINOF</name>
<sequence>MERLGDDELALVLRGLDHRRDRKSCARVCRQWRRIEALTRTSLRVIDPFSLPQFLPRFPNLTALRTDTPISDAHLHLIARSCPDLRSLIFNVRRSLTDLPENPQSDDLTDTGLGALALGCQKLQHIAFRNRRGVGDSGVVDLVKRASDLSDIDLAWCSKVSDRAVAEIGNLTSLFVLCLRGCFLVTDIGLTHLANRPSSRTLTALDLSECDRITDAGVCELKMLPCLEKLSLADCGPKVTDVGGSAIASIDALRSLDLSWLINLSDATLLELSRKCKKLEELNVTGCELITGAGVLAFSNHASMKNLVLASCYGVSMEDVVQTVRASPLLRYVGLDKSLRGWMSTTVQENIDPSCEIYWL</sequence>
<dbReference type="OrthoDB" id="550575at2759"/>
<dbReference type="Pfam" id="PF13516">
    <property type="entry name" value="LRR_6"/>
    <property type="match status" value="2"/>
</dbReference>
<reference evidence="4 5" key="1">
    <citation type="submission" date="2020-08" db="EMBL/GenBank/DDBJ databases">
        <title>Plant Genome Project.</title>
        <authorList>
            <person name="Zhang R.-G."/>
        </authorList>
    </citation>
    <scope>NUCLEOTIDE SEQUENCE [LARGE SCALE GENOMIC DNA]</scope>
    <source>
        <tissue evidence="4">Rhizome</tissue>
    </source>
</reference>
<keyword evidence="5" id="KW-1185">Reference proteome</keyword>
<dbReference type="SMART" id="SM00367">
    <property type="entry name" value="LRR_CC"/>
    <property type="match status" value="7"/>
</dbReference>
<dbReference type="Proteomes" id="UP000734854">
    <property type="component" value="Unassembled WGS sequence"/>
</dbReference>